<gene>
    <name evidence="7" type="ORF">KXJ70_15365</name>
</gene>
<dbReference type="PANTHER" id="PTHR10543">
    <property type="entry name" value="BETA-CAROTENE DIOXYGENASE"/>
    <property type="match status" value="1"/>
</dbReference>
<keyword evidence="4" id="KW-0560">Oxidoreductase</keyword>
<dbReference type="PANTHER" id="PTHR10543:SF89">
    <property type="entry name" value="CAROTENOID 9,10(9',10')-CLEAVAGE DIOXYGENASE 1"/>
    <property type="match status" value="1"/>
</dbReference>
<dbReference type="Pfam" id="PF03055">
    <property type="entry name" value="RPE65"/>
    <property type="match status" value="1"/>
</dbReference>
<comment type="similarity">
    <text evidence="2">Belongs to the carotenoid oxygenase family.</text>
</comment>
<organism evidence="7 8">
    <name type="scientific">Zhongshania aquimaris</name>
    <dbReference type="NCBI Taxonomy" id="2857107"/>
    <lineage>
        <taxon>Bacteria</taxon>
        <taxon>Pseudomonadati</taxon>
        <taxon>Pseudomonadota</taxon>
        <taxon>Gammaproteobacteria</taxon>
        <taxon>Cellvibrionales</taxon>
        <taxon>Spongiibacteraceae</taxon>
        <taxon>Zhongshania</taxon>
    </lineage>
</organism>
<keyword evidence="5" id="KW-0408">Iron</keyword>
<reference evidence="7" key="1">
    <citation type="submission" date="2021-07" db="EMBL/GenBank/DDBJ databases">
        <title>Zhongshania sp. CAU 1632 isolated from seawater.</title>
        <authorList>
            <person name="Kim W."/>
        </authorList>
    </citation>
    <scope>NUCLEOTIDE SEQUENCE</scope>
    <source>
        <strain evidence="7">CAU 1632</strain>
    </source>
</reference>
<proteinExistence type="inferred from homology"/>
<evidence type="ECO:0000256" key="4">
    <source>
        <dbReference type="ARBA" id="ARBA00023002"/>
    </source>
</evidence>
<protein>
    <submittedName>
        <fullName evidence="7">Carotenoid oxygenase family protein</fullName>
    </submittedName>
</protein>
<sequence>MGTKFGNETTREQWFMGLAEPLKEEVTCFDLPVIGRLPVELSGRFLRIGPNPIKGLTDNFQHYFLGEGMVHGVRINAGKAEWYRARWVRGGQVASHFGEPELPGPNFERSFSANTHVTSFNHETLALTEGGVPPVVLDYELNSLRRTDFNGGLPGALSGHPKIDPITGELHAVCYWYPDKADCVQYVVIDADGRVIRADDVPVQNMPNIHDMALTKTYAVVLDLAVDIDIEVAMTGHPLAFFFNEEHGSRLGFIERTGSVDDIVWIEINPCYAFHVVNSFDAPNGDVVIDVCRYDRLFEKGCTGPDNLSTYYRWTVNPKLGSILEEEVDSRPQDFPRVAPEYVSLPNRYAYCASLEKGWSFGRYTYRHDLKLGASVDHDHGEGRTGSEPVPVSRGEDDEGGEYVFMYVHDSTTNKSELVLLDGRNFSAEPLARVLLPNRVPSGFHGDWIPDSLVPPK</sequence>
<accession>A0ABS6VV09</accession>
<dbReference type="InterPro" id="IPR004294">
    <property type="entry name" value="Carotenoid_Oase"/>
</dbReference>
<keyword evidence="3" id="KW-0479">Metal-binding</keyword>
<keyword evidence="8" id="KW-1185">Reference proteome</keyword>
<name>A0ABS6VV09_9GAMM</name>
<evidence type="ECO:0000256" key="2">
    <source>
        <dbReference type="ARBA" id="ARBA00006787"/>
    </source>
</evidence>
<dbReference type="Proteomes" id="UP001166291">
    <property type="component" value="Unassembled WGS sequence"/>
</dbReference>
<evidence type="ECO:0000313" key="7">
    <source>
        <dbReference type="EMBL" id="MBW2942174.1"/>
    </source>
</evidence>
<evidence type="ECO:0000256" key="6">
    <source>
        <dbReference type="SAM" id="MobiDB-lite"/>
    </source>
</evidence>
<evidence type="ECO:0000256" key="5">
    <source>
        <dbReference type="ARBA" id="ARBA00023004"/>
    </source>
</evidence>
<evidence type="ECO:0000256" key="3">
    <source>
        <dbReference type="ARBA" id="ARBA00022723"/>
    </source>
</evidence>
<dbReference type="EMBL" id="JAHWDQ010000004">
    <property type="protein sequence ID" value="MBW2942174.1"/>
    <property type="molecule type" value="Genomic_DNA"/>
</dbReference>
<feature type="compositionally biased region" description="Basic and acidic residues" evidence="6">
    <location>
        <begin position="375"/>
        <end position="385"/>
    </location>
</feature>
<evidence type="ECO:0000313" key="8">
    <source>
        <dbReference type="Proteomes" id="UP001166291"/>
    </source>
</evidence>
<comment type="cofactor">
    <cofactor evidence="1">
        <name>Fe(2+)</name>
        <dbReference type="ChEBI" id="CHEBI:29033"/>
    </cofactor>
</comment>
<evidence type="ECO:0000256" key="1">
    <source>
        <dbReference type="ARBA" id="ARBA00001954"/>
    </source>
</evidence>
<dbReference type="RefSeq" id="WP_219044411.1">
    <property type="nucleotide sequence ID" value="NZ_JAHWDQ010000004.1"/>
</dbReference>
<feature type="region of interest" description="Disordered" evidence="6">
    <location>
        <begin position="375"/>
        <end position="397"/>
    </location>
</feature>
<comment type="caution">
    <text evidence="7">The sequence shown here is derived from an EMBL/GenBank/DDBJ whole genome shotgun (WGS) entry which is preliminary data.</text>
</comment>